<comment type="caution">
    <text evidence="2">The sequence shown here is derived from an EMBL/GenBank/DDBJ whole genome shotgun (WGS) entry which is preliminary data.</text>
</comment>
<dbReference type="GO" id="GO:0051603">
    <property type="term" value="P:proteolysis involved in protein catabolic process"/>
    <property type="evidence" value="ECO:0007669"/>
    <property type="project" value="InterPro"/>
</dbReference>
<accession>A0A9X1HR11</accession>
<evidence type="ECO:0000313" key="1">
    <source>
        <dbReference type="EMBL" id="MCA6075542.1"/>
    </source>
</evidence>
<reference evidence="2" key="1">
    <citation type="submission" date="2021-09" db="EMBL/GenBank/DDBJ databases">
        <title>Fulvivirga sp. isolated from coastal sediment.</title>
        <authorList>
            <person name="Yu H."/>
        </authorList>
    </citation>
    <scope>NUCLEOTIDE SEQUENCE</scope>
    <source>
        <strain evidence="2">1062</strain>
    </source>
</reference>
<name>A0A9X1HR11_9BACT</name>
<dbReference type="AlphaFoldDB" id="A0A9X1HR11"/>
<evidence type="ECO:0000313" key="3">
    <source>
        <dbReference type="EMBL" id="MCA6077847.1"/>
    </source>
</evidence>
<keyword evidence="4" id="KW-1185">Reference proteome</keyword>
<dbReference type="SUPFAM" id="SSF56235">
    <property type="entry name" value="N-terminal nucleophile aminohydrolases (Ntn hydrolases)"/>
    <property type="match status" value="1"/>
</dbReference>
<dbReference type="Pfam" id="PF00227">
    <property type="entry name" value="Proteasome"/>
    <property type="match status" value="1"/>
</dbReference>
<dbReference type="InterPro" id="IPR016545">
    <property type="entry name" value="UCP009120_prtse"/>
</dbReference>
<gene>
    <name evidence="1" type="ORF">LDX50_11740</name>
    <name evidence="2" type="ORF">LDX50_17710</name>
    <name evidence="3" type="ORF">LDX50_23430</name>
</gene>
<organism evidence="2 4">
    <name type="scientific">Fulvivirga sedimenti</name>
    <dbReference type="NCBI Taxonomy" id="2879465"/>
    <lineage>
        <taxon>Bacteria</taxon>
        <taxon>Pseudomonadati</taxon>
        <taxon>Bacteroidota</taxon>
        <taxon>Cytophagia</taxon>
        <taxon>Cytophagales</taxon>
        <taxon>Fulvivirgaceae</taxon>
        <taxon>Fulvivirga</taxon>
    </lineage>
</organism>
<dbReference type="InterPro" id="IPR001353">
    <property type="entry name" value="Proteasome_sua/b"/>
</dbReference>
<dbReference type="EMBL" id="JAIXNE010000003">
    <property type="protein sequence ID" value="MCA6076719.1"/>
    <property type="molecule type" value="Genomic_DNA"/>
</dbReference>
<dbReference type="PIRSF" id="PIRSF009120">
    <property type="entry name" value="UCP009120_prtse"/>
    <property type="match status" value="1"/>
</dbReference>
<evidence type="ECO:0000313" key="2">
    <source>
        <dbReference type="EMBL" id="MCA6076719.1"/>
    </source>
</evidence>
<dbReference type="RefSeq" id="WP_225698642.1">
    <property type="nucleotide sequence ID" value="NZ_JAIXNE010000002.1"/>
</dbReference>
<sequence length="246" mass="28129">MTYCLGIRTREGIVGLADTRLTSGTDTTTAKKIFTVKRQQHSFFIMTSGLRSVRDKAITYFKEVIETQDQSFHRLYQAVNKFGEQVKRVAAEDKQNLEDSGMQFNLYAIVGGQLEKDKEPMLYMLYPQGNWIEVGENTPYVIIGNSGFGQPILKRSITYNSGLEFALKSAFLSFDATRLSANDVAYPIDTVVLPRDAYDLMEHRFEERELGHVSDFWNERLRQAIQELPVEVLDRAFTKSVLRKSS</sequence>
<dbReference type="Proteomes" id="UP001139409">
    <property type="component" value="Unassembled WGS sequence"/>
</dbReference>
<dbReference type="EMBL" id="JAIXNE010000002">
    <property type="protein sequence ID" value="MCA6075542.1"/>
    <property type="molecule type" value="Genomic_DNA"/>
</dbReference>
<dbReference type="InterPro" id="IPR029055">
    <property type="entry name" value="Ntn_hydrolases_N"/>
</dbReference>
<protein>
    <submittedName>
        <fullName evidence="2">Peptidase</fullName>
    </submittedName>
</protein>
<proteinExistence type="predicted"/>
<dbReference type="GO" id="GO:0005839">
    <property type="term" value="C:proteasome core complex"/>
    <property type="evidence" value="ECO:0007669"/>
    <property type="project" value="InterPro"/>
</dbReference>
<dbReference type="EMBL" id="JAIXNE010000004">
    <property type="protein sequence ID" value="MCA6077847.1"/>
    <property type="molecule type" value="Genomic_DNA"/>
</dbReference>
<dbReference type="Gene3D" id="3.60.20.10">
    <property type="entry name" value="Glutamine Phosphoribosylpyrophosphate, subunit 1, domain 1"/>
    <property type="match status" value="1"/>
</dbReference>
<evidence type="ECO:0000313" key="4">
    <source>
        <dbReference type="Proteomes" id="UP001139409"/>
    </source>
</evidence>